<dbReference type="InterPro" id="IPR009080">
    <property type="entry name" value="tRNAsynth_Ia_anticodon-bd"/>
</dbReference>
<feature type="domain" description="Cysteinyl-tRNA synthetase class Ia DALR" evidence="15">
    <location>
        <begin position="360"/>
        <end position="416"/>
    </location>
</feature>
<keyword evidence="5 12" id="KW-0479">Metal-binding</keyword>
<evidence type="ECO:0000259" key="14">
    <source>
        <dbReference type="Pfam" id="PF01406"/>
    </source>
</evidence>
<feature type="binding site" evidence="12">
    <location>
        <position position="272"/>
    </location>
    <ligand>
        <name>ATP</name>
        <dbReference type="ChEBI" id="CHEBI:30616"/>
    </ligand>
</feature>
<dbReference type="AlphaFoldDB" id="A0A7J3SJX7"/>
<proteinExistence type="inferred from homology"/>
<evidence type="ECO:0000313" key="16">
    <source>
        <dbReference type="EMBL" id="HGZ59896.1"/>
    </source>
</evidence>
<accession>A0A7J3SJX7</accession>
<evidence type="ECO:0000256" key="8">
    <source>
        <dbReference type="ARBA" id="ARBA00022840"/>
    </source>
</evidence>
<organism evidence="16">
    <name type="scientific">Fervidicoccus fontis</name>
    <dbReference type="NCBI Taxonomy" id="683846"/>
    <lineage>
        <taxon>Archaea</taxon>
        <taxon>Thermoproteota</taxon>
        <taxon>Thermoprotei</taxon>
        <taxon>Fervidicoccales</taxon>
        <taxon>Fervidicoccaceae</taxon>
        <taxon>Fervidicoccus</taxon>
    </lineage>
</organism>
<evidence type="ECO:0000256" key="4">
    <source>
        <dbReference type="ARBA" id="ARBA00022598"/>
    </source>
</evidence>
<evidence type="ECO:0000256" key="12">
    <source>
        <dbReference type="HAMAP-Rule" id="MF_00041"/>
    </source>
</evidence>
<dbReference type="CDD" id="cd00672">
    <property type="entry name" value="CysRS_core"/>
    <property type="match status" value="1"/>
</dbReference>
<dbReference type="InterPro" id="IPR014729">
    <property type="entry name" value="Rossmann-like_a/b/a_fold"/>
</dbReference>
<feature type="domain" description="tRNA synthetases class I catalytic" evidence="14">
    <location>
        <begin position="22"/>
        <end position="314"/>
    </location>
</feature>
<dbReference type="InterPro" id="IPR024909">
    <property type="entry name" value="Cys-tRNA/MSH_ligase"/>
</dbReference>
<comment type="cofactor">
    <cofactor evidence="12">
        <name>Zn(2+)</name>
        <dbReference type="ChEBI" id="CHEBI:29105"/>
    </cofactor>
    <text evidence="12">Binds 1 zinc ion per subunit.</text>
</comment>
<feature type="binding site" evidence="12">
    <location>
        <position position="240"/>
    </location>
    <ligand>
        <name>Zn(2+)</name>
        <dbReference type="ChEBI" id="CHEBI:29105"/>
    </ligand>
</feature>
<dbReference type="Pfam" id="PF01406">
    <property type="entry name" value="tRNA-synt_1e"/>
    <property type="match status" value="1"/>
</dbReference>
<reference evidence="16" key="1">
    <citation type="journal article" date="2020" name="mSystems">
        <title>Genome- and Community-Level Interaction Insights into Carbon Utilization and Element Cycling Functions of Hydrothermarchaeota in Hydrothermal Sediment.</title>
        <authorList>
            <person name="Zhou Z."/>
            <person name="Liu Y."/>
            <person name="Xu W."/>
            <person name="Pan J."/>
            <person name="Luo Z.H."/>
            <person name="Li M."/>
        </authorList>
    </citation>
    <scope>NUCLEOTIDE SEQUENCE [LARGE SCALE GENOMIC DNA]</scope>
    <source>
        <strain evidence="16">SpSt-885</strain>
    </source>
</reference>
<evidence type="ECO:0000259" key="15">
    <source>
        <dbReference type="Pfam" id="PF09190"/>
    </source>
</evidence>
<keyword evidence="6 12" id="KW-0547">Nucleotide-binding</keyword>
<dbReference type="EMBL" id="DTLS01000046">
    <property type="protein sequence ID" value="HGZ59896.1"/>
    <property type="molecule type" value="Genomic_DNA"/>
</dbReference>
<evidence type="ECO:0000256" key="2">
    <source>
        <dbReference type="ARBA" id="ARBA00005594"/>
    </source>
</evidence>
<comment type="subcellular location">
    <subcellularLocation>
        <location evidence="1 12">Cytoplasm</location>
    </subcellularLocation>
</comment>
<dbReference type="SUPFAM" id="SSF47323">
    <property type="entry name" value="Anticodon-binding domain of a subclass of class I aminoacyl-tRNA synthetases"/>
    <property type="match status" value="1"/>
</dbReference>
<evidence type="ECO:0000256" key="11">
    <source>
        <dbReference type="ARBA" id="ARBA00047398"/>
    </source>
</evidence>
<name>A0A7J3SJX7_9CREN</name>
<feature type="short sequence motif" description="'HIGH' region" evidence="12">
    <location>
        <begin position="35"/>
        <end position="45"/>
    </location>
</feature>
<comment type="catalytic activity">
    <reaction evidence="11 12">
        <text>tRNA(Cys) + L-cysteine + ATP = L-cysteinyl-tRNA(Cys) + AMP + diphosphate</text>
        <dbReference type="Rhea" id="RHEA:17773"/>
        <dbReference type="Rhea" id="RHEA-COMP:9661"/>
        <dbReference type="Rhea" id="RHEA-COMP:9679"/>
        <dbReference type="ChEBI" id="CHEBI:30616"/>
        <dbReference type="ChEBI" id="CHEBI:33019"/>
        <dbReference type="ChEBI" id="CHEBI:35235"/>
        <dbReference type="ChEBI" id="CHEBI:78442"/>
        <dbReference type="ChEBI" id="CHEBI:78517"/>
        <dbReference type="ChEBI" id="CHEBI:456215"/>
        <dbReference type="EC" id="6.1.1.16"/>
    </reaction>
</comment>
<evidence type="ECO:0000256" key="6">
    <source>
        <dbReference type="ARBA" id="ARBA00022741"/>
    </source>
</evidence>
<dbReference type="InterPro" id="IPR032678">
    <property type="entry name" value="tRNA-synt_1_cat_dom"/>
</dbReference>
<dbReference type="PANTHER" id="PTHR10890:SF3">
    <property type="entry name" value="CYSTEINE--TRNA LIGASE, CYTOPLASMIC"/>
    <property type="match status" value="1"/>
</dbReference>
<dbReference type="Gene3D" id="1.20.120.1910">
    <property type="entry name" value="Cysteine-tRNA ligase, C-terminal anti-codon recognition domain"/>
    <property type="match status" value="1"/>
</dbReference>
<dbReference type="GO" id="GO:0005524">
    <property type="term" value="F:ATP binding"/>
    <property type="evidence" value="ECO:0007669"/>
    <property type="project" value="UniProtKB-UniRule"/>
</dbReference>
<dbReference type="InterPro" id="IPR015803">
    <property type="entry name" value="Cys-tRNA-ligase"/>
</dbReference>
<dbReference type="Gene3D" id="3.40.50.620">
    <property type="entry name" value="HUPs"/>
    <property type="match status" value="1"/>
</dbReference>
<dbReference type="SUPFAM" id="SSF52374">
    <property type="entry name" value="Nucleotidylyl transferase"/>
    <property type="match status" value="1"/>
</dbReference>
<comment type="similarity">
    <text evidence="2 12">Belongs to the class-I aminoacyl-tRNA synthetase family.</text>
</comment>
<keyword evidence="7 12" id="KW-0862">Zinc</keyword>
<keyword evidence="13" id="KW-0175">Coiled coil</keyword>
<dbReference type="GO" id="GO:0004817">
    <property type="term" value="F:cysteine-tRNA ligase activity"/>
    <property type="evidence" value="ECO:0007669"/>
    <property type="project" value="UniProtKB-UniRule"/>
</dbReference>
<dbReference type="EC" id="6.1.1.16" evidence="12"/>
<keyword evidence="4 12" id="KW-0436">Ligase</keyword>
<feature type="short sequence motif" description="'KMSKS' region" evidence="12">
    <location>
        <begin position="269"/>
        <end position="273"/>
    </location>
</feature>
<dbReference type="InterPro" id="IPR015273">
    <property type="entry name" value="Cys-tRNA-synt_Ia_DALR"/>
</dbReference>
<dbReference type="GO" id="GO:0005737">
    <property type="term" value="C:cytoplasm"/>
    <property type="evidence" value="ECO:0007669"/>
    <property type="project" value="UniProtKB-SubCell"/>
</dbReference>
<protein>
    <recommendedName>
        <fullName evidence="12">Cysteine--tRNA ligase</fullName>
        <ecNumber evidence="12">6.1.1.16</ecNumber>
    </recommendedName>
    <alternativeName>
        <fullName evidence="12">Cysteinyl-tRNA synthetase</fullName>
        <shortName evidence="12">CysRS</shortName>
    </alternativeName>
</protein>
<dbReference type="GO" id="GO:0008270">
    <property type="term" value="F:zinc ion binding"/>
    <property type="evidence" value="ECO:0007669"/>
    <property type="project" value="UniProtKB-UniRule"/>
</dbReference>
<comment type="caution">
    <text evidence="16">The sequence shown here is derived from an EMBL/GenBank/DDBJ whole genome shotgun (WGS) entry which is preliminary data.</text>
</comment>
<dbReference type="PANTHER" id="PTHR10890">
    <property type="entry name" value="CYSTEINYL-TRNA SYNTHETASE"/>
    <property type="match status" value="1"/>
</dbReference>
<evidence type="ECO:0000256" key="3">
    <source>
        <dbReference type="ARBA" id="ARBA00022490"/>
    </source>
</evidence>
<feature type="coiled-coil region" evidence="13">
    <location>
        <begin position="312"/>
        <end position="346"/>
    </location>
</feature>
<keyword evidence="8 12" id="KW-0067">ATP-binding</keyword>
<keyword evidence="10 12" id="KW-0030">Aminoacyl-tRNA synthetase</keyword>
<evidence type="ECO:0000256" key="7">
    <source>
        <dbReference type="ARBA" id="ARBA00022833"/>
    </source>
</evidence>
<dbReference type="PRINTS" id="PR00983">
    <property type="entry name" value="TRNASYNTHCYS"/>
</dbReference>
<evidence type="ECO:0000256" key="13">
    <source>
        <dbReference type="SAM" id="Coils"/>
    </source>
</evidence>
<evidence type="ECO:0000256" key="1">
    <source>
        <dbReference type="ARBA" id="ARBA00004496"/>
    </source>
</evidence>
<evidence type="ECO:0000256" key="9">
    <source>
        <dbReference type="ARBA" id="ARBA00022917"/>
    </source>
</evidence>
<dbReference type="FunFam" id="3.40.50.620:FF:000068">
    <property type="entry name" value="Cysteine--tRNA ligase"/>
    <property type="match status" value="1"/>
</dbReference>
<keyword evidence="9 12" id="KW-0648">Protein biosynthesis</keyword>
<feature type="binding site" evidence="12">
    <location>
        <position position="211"/>
    </location>
    <ligand>
        <name>Zn(2+)</name>
        <dbReference type="ChEBI" id="CHEBI:29105"/>
    </ligand>
</feature>
<sequence>MSNLPQIKVFNTATKRLENFETVLPGIVRMYVCGPTVYDRSHLGHARTYIAFDAAKKYLILRGYDVVHVQNITDIDDKIIKRAQETGISWSEVAEKNIKSYLDVLIKLGVQPTVSPRVTYHVGEIIEAIEKLIEKGYAYESNGSVYFDVSKYEHYGELSGRRSIESWRQEEDVLKEKRNPYDFALWKKMKEGEPHWSSPWGEGRPGWHIECSVMSSRYLGIPIDIHAGGGDLIFPHHENEKAQSEALFGVRPWVKYWMHTGMLTIKGEKMSKSLGNMVYIDEVLDRWSPEVIRTWVLSSHYRSQLEFNEDALQQYEANQQRISTAYRELKNLIKELQQDFRLEDKDIATMREIEKLHNDFHEAMSEDFNTPLAFRSVMKATDIFYSKVKEGKSFAIAIQLWMFLNEANYVFGFVLQEEPSSRDDERFRQLIELLIAVRKNLREKGIYDLADGIRRSLAQLGIELQDSGLETRYIVRK</sequence>
<feature type="binding site" evidence="12">
    <location>
        <position position="33"/>
    </location>
    <ligand>
        <name>Zn(2+)</name>
        <dbReference type="ChEBI" id="CHEBI:29105"/>
    </ligand>
</feature>
<dbReference type="Pfam" id="PF09190">
    <property type="entry name" value="DALR_2"/>
    <property type="match status" value="1"/>
</dbReference>
<keyword evidence="3 12" id="KW-0963">Cytoplasm</keyword>
<evidence type="ECO:0000256" key="5">
    <source>
        <dbReference type="ARBA" id="ARBA00022723"/>
    </source>
</evidence>
<evidence type="ECO:0000256" key="10">
    <source>
        <dbReference type="ARBA" id="ARBA00023146"/>
    </source>
</evidence>
<dbReference type="GO" id="GO:0006423">
    <property type="term" value="P:cysteinyl-tRNA aminoacylation"/>
    <property type="evidence" value="ECO:0007669"/>
    <property type="project" value="UniProtKB-UniRule"/>
</dbReference>
<feature type="binding site" evidence="12">
    <location>
        <position position="236"/>
    </location>
    <ligand>
        <name>Zn(2+)</name>
        <dbReference type="ChEBI" id="CHEBI:29105"/>
    </ligand>
</feature>
<dbReference type="HAMAP" id="MF_00041">
    <property type="entry name" value="Cys_tRNA_synth"/>
    <property type="match status" value="1"/>
</dbReference>
<gene>
    <name evidence="12" type="primary">cysS</name>
    <name evidence="16" type="ORF">ENW83_01645</name>
</gene>
<dbReference type="NCBIfam" id="TIGR00435">
    <property type="entry name" value="cysS"/>
    <property type="match status" value="1"/>
</dbReference>